<dbReference type="AlphaFoldDB" id="A0A6A0AG27"/>
<keyword evidence="3" id="KW-1185">Reference proteome</keyword>
<organism evidence="2 3">
    <name type="scientific">Haematococcus lacustris</name>
    <name type="common">Green alga</name>
    <name type="synonym">Haematococcus pluvialis</name>
    <dbReference type="NCBI Taxonomy" id="44745"/>
    <lineage>
        <taxon>Eukaryota</taxon>
        <taxon>Viridiplantae</taxon>
        <taxon>Chlorophyta</taxon>
        <taxon>core chlorophytes</taxon>
        <taxon>Chlorophyceae</taxon>
        <taxon>CS clade</taxon>
        <taxon>Chlamydomonadales</taxon>
        <taxon>Haematococcaceae</taxon>
        <taxon>Haematococcus</taxon>
    </lineage>
</organism>
<dbReference type="EMBL" id="BLLF01005774">
    <property type="protein sequence ID" value="GFH31615.1"/>
    <property type="molecule type" value="Genomic_DNA"/>
</dbReference>
<sequence>MLHLILTLCHKLEKAFAKVVDGGKDGEARAGQGQRGETPCDINFETRQTKNARAAEGPGRATGTVLVAPSEQDLSTQVAWIKAQRVDCRDRVHLGLALTGLRGAMACLPVHQGTYSLTSPSHQTQLFALLAAACGSALTLHSSIPLWPYPPLLNPNLPSPSTPQSPQFAHHNTAHLHTQLAGTALEPHW</sequence>
<evidence type="ECO:0000313" key="2">
    <source>
        <dbReference type="EMBL" id="GFH31615.1"/>
    </source>
</evidence>
<proteinExistence type="predicted"/>
<evidence type="ECO:0000256" key="1">
    <source>
        <dbReference type="SAM" id="SignalP"/>
    </source>
</evidence>
<reference evidence="2 3" key="1">
    <citation type="submission" date="2020-02" db="EMBL/GenBank/DDBJ databases">
        <title>Draft genome sequence of Haematococcus lacustris strain NIES-144.</title>
        <authorList>
            <person name="Morimoto D."/>
            <person name="Nakagawa S."/>
            <person name="Yoshida T."/>
            <person name="Sawayama S."/>
        </authorList>
    </citation>
    <scope>NUCLEOTIDE SEQUENCE [LARGE SCALE GENOMIC DNA]</scope>
    <source>
        <strain evidence="2 3">NIES-144</strain>
    </source>
</reference>
<evidence type="ECO:0000313" key="3">
    <source>
        <dbReference type="Proteomes" id="UP000485058"/>
    </source>
</evidence>
<feature type="signal peptide" evidence="1">
    <location>
        <begin position="1"/>
        <end position="17"/>
    </location>
</feature>
<comment type="caution">
    <text evidence="2">The sequence shown here is derived from an EMBL/GenBank/DDBJ whole genome shotgun (WGS) entry which is preliminary data.</text>
</comment>
<gene>
    <name evidence="2" type="ORF">HaLaN_30692</name>
</gene>
<dbReference type="Proteomes" id="UP000485058">
    <property type="component" value="Unassembled WGS sequence"/>
</dbReference>
<feature type="chain" id="PRO_5025484035" evidence="1">
    <location>
        <begin position="18"/>
        <end position="189"/>
    </location>
</feature>
<protein>
    <submittedName>
        <fullName evidence="2">Uncharacterized protein</fullName>
    </submittedName>
</protein>
<name>A0A6A0AG27_HAELA</name>
<accession>A0A6A0AG27</accession>
<keyword evidence="1" id="KW-0732">Signal</keyword>